<dbReference type="EMBL" id="QMEV01000001">
    <property type="protein sequence ID" value="RAV17500.1"/>
    <property type="molecule type" value="Genomic_DNA"/>
</dbReference>
<reference evidence="1 2" key="1">
    <citation type="submission" date="2018-06" db="EMBL/GenBank/DDBJ databases">
        <title>NTM in soil in Japan.</title>
        <authorList>
            <person name="Ohya K."/>
        </authorList>
    </citation>
    <scope>NUCLEOTIDE SEQUENCE [LARGE SCALE GENOMIC DNA]</scope>
    <source>
        <strain evidence="1 2">GF28</strain>
    </source>
</reference>
<evidence type="ECO:0000313" key="2">
    <source>
        <dbReference type="Proteomes" id="UP000250915"/>
    </source>
</evidence>
<evidence type="ECO:0000313" key="1">
    <source>
        <dbReference type="EMBL" id="RAV17500.1"/>
    </source>
</evidence>
<name>A0A329MCE0_9MYCO</name>
<proteinExistence type="predicted"/>
<comment type="caution">
    <text evidence="1">The sequence shown here is derived from an EMBL/GenBank/DDBJ whole genome shotgun (WGS) entry which is preliminary data.</text>
</comment>
<dbReference type="AlphaFoldDB" id="A0A329MCE0"/>
<organism evidence="1 2">
    <name type="scientific">Mycobacterium colombiense</name>
    <dbReference type="NCBI Taxonomy" id="339268"/>
    <lineage>
        <taxon>Bacteria</taxon>
        <taxon>Bacillati</taxon>
        <taxon>Actinomycetota</taxon>
        <taxon>Actinomycetes</taxon>
        <taxon>Mycobacteriales</taxon>
        <taxon>Mycobacteriaceae</taxon>
        <taxon>Mycobacterium</taxon>
        <taxon>Mycobacterium avium complex (MAC)</taxon>
    </lineage>
</organism>
<protein>
    <submittedName>
        <fullName evidence="1">Uncharacterized protein</fullName>
    </submittedName>
</protein>
<dbReference type="Proteomes" id="UP000250915">
    <property type="component" value="Unassembled WGS sequence"/>
</dbReference>
<sequence>MDDPQSVSALIKALNHLGEHEAPGEGCHCGIYATLSLECLNKQYGDSAQHVVAVVAAEGQTIIGTKGFRTQYARVVAYWCDDRLAKPCARQFRDARRYLAMSSMLRDYGIHNHDPSRELEQSA</sequence>
<gene>
    <name evidence="1" type="ORF">DQP57_00300</name>
</gene>
<accession>A0A329MCE0</accession>